<dbReference type="PANTHER" id="PTHR22957:SF337">
    <property type="entry name" value="TBC1 DOMAIN FAMILY MEMBER 5"/>
    <property type="match status" value="1"/>
</dbReference>
<feature type="compositionally biased region" description="Basic and acidic residues" evidence="2">
    <location>
        <begin position="546"/>
        <end position="563"/>
    </location>
</feature>
<evidence type="ECO:0000256" key="1">
    <source>
        <dbReference type="ARBA" id="ARBA00022468"/>
    </source>
</evidence>
<dbReference type="Gene3D" id="1.10.472.80">
    <property type="entry name" value="Ypt/Rab-GAP domain of gyp1p, domain 3"/>
    <property type="match status" value="1"/>
</dbReference>
<gene>
    <name evidence="4" type="ORF">AAL_00329</name>
</gene>
<dbReference type="GO" id="GO:0005096">
    <property type="term" value="F:GTPase activator activity"/>
    <property type="evidence" value="ECO:0007669"/>
    <property type="project" value="UniProtKB-KW"/>
</dbReference>
<dbReference type="PROSITE" id="PS50086">
    <property type="entry name" value="TBC_RABGAP"/>
    <property type="match status" value="1"/>
</dbReference>
<dbReference type="Gene3D" id="1.10.8.270">
    <property type="entry name" value="putative rabgap domain of human tbc1 domain family member 14 like domains"/>
    <property type="match status" value="1"/>
</dbReference>
<evidence type="ECO:0000259" key="3">
    <source>
        <dbReference type="PROSITE" id="PS50086"/>
    </source>
</evidence>
<dbReference type="FunFam" id="1.10.8.270:FF:000031">
    <property type="entry name" value="TBC1 domain family member 5"/>
    <property type="match status" value="1"/>
</dbReference>
<feature type="region of interest" description="Disordered" evidence="2">
    <location>
        <begin position="337"/>
        <end position="387"/>
    </location>
</feature>
<dbReference type="InterPro" id="IPR035969">
    <property type="entry name" value="Rab-GAP_TBC_sf"/>
</dbReference>
<feature type="compositionally biased region" description="Polar residues" evidence="2">
    <location>
        <begin position="346"/>
        <end position="362"/>
    </location>
</feature>
<feature type="region of interest" description="Disordered" evidence="2">
    <location>
        <begin position="520"/>
        <end position="707"/>
    </location>
</feature>
<dbReference type="SMART" id="SM00164">
    <property type="entry name" value="TBC"/>
    <property type="match status" value="1"/>
</dbReference>
<comment type="caution">
    <text evidence="4">The sequence shown here is derived from an EMBL/GenBank/DDBJ whole genome shotgun (WGS) entry which is preliminary data.</text>
</comment>
<dbReference type="InterPro" id="IPR000195">
    <property type="entry name" value="Rab-GAP-TBC_dom"/>
</dbReference>
<evidence type="ECO:0000313" key="4">
    <source>
        <dbReference type="EMBL" id="OAA32864.1"/>
    </source>
</evidence>
<feature type="domain" description="Rab-GAP TBC" evidence="3">
    <location>
        <begin position="1"/>
        <end position="271"/>
    </location>
</feature>
<dbReference type="STRING" id="1081109.A0A166URC1"/>
<organism evidence="4 5">
    <name type="scientific">Moelleriella libera RCEF 2490</name>
    <dbReference type="NCBI Taxonomy" id="1081109"/>
    <lineage>
        <taxon>Eukaryota</taxon>
        <taxon>Fungi</taxon>
        <taxon>Dikarya</taxon>
        <taxon>Ascomycota</taxon>
        <taxon>Pezizomycotina</taxon>
        <taxon>Sordariomycetes</taxon>
        <taxon>Hypocreomycetidae</taxon>
        <taxon>Hypocreales</taxon>
        <taxon>Clavicipitaceae</taxon>
        <taxon>Moelleriella</taxon>
    </lineage>
</organism>
<dbReference type="PANTHER" id="PTHR22957">
    <property type="entry name" value="TBC1 DOMAIN FAMILY MEMBER GTPASE-ACTIVATING PROTEIN"/>
    <property type="match status" value="1"/>
</dbReference>
<reference evidence="4 5" key="1">
    <citation type="journal article" date="2016" name="Genome Biol. Evol.">
        <title>Divergent and convergent evolution of fungal pathogenicity.</title>
        <authorList>
            <person name="Shang Y."/>
            <person name="Xiao G."/>
            <person name="Zheng P."/>
            <person name="Cen K."/>
            <person name="Zhan S."/>
            <person name="Wang C."/>
        </authorList>
    </citation>
    <scope>NUCLEOTIDE SEQUENCE [LARGE SCALE GENOMIC DNA]</scope>
    <source>
        <strain evidence="4 5">RCEF 2490</strain>
    </source>
</reference>
<name>A0A166URC1_9HYPO</name>
<dbReference type="Pfam" id="PF00566">
    <property type="entry name" value="RabGAP-TBC"/>
    <property type="match status" value="1"/>
</dbReference>
<dbReference type="FunFam" id="1.10.472.80:FF:000038">
    <property type="entry name" value="TBC1 domain family member 5"/>
    <property type="match status" value="1"/>
</dbReference>
<feature type="compositionally biased region" description="Basic and acidic residues" evidence="2">
    <location>
        <begin position="364"/>
        <end position="374"/>
    </location>
</feature>
<protein>
    <submittedName>
        <fullName evidence="4">TBC domain-containing protein</fullName>
    </submittedName>
</protein>
<dbReference type="AlphaFoldDB" id="A0A166URC1"/>
<feature type="compositionally biased region" description="Polar residues" evidence="2">
    <location>
        <begin position="616"/>
        <end position="626"/>
    </location>
</feature>
<evidence type="ECO:0000256" key="2">
    <source>
        <dbReference type="SAM" id="MobiDB-lite"/>
    </source>
</evidence>
<feature type="compositionally biased region" description="Polar residues" evidence="2">
    <location>
        <begin position="520"/>
        <end position="533"/>
    </location>
</feature>
<accession>A0A166URC1</accession>
<keyword evidence="5" id="KW-1185">Reference proteome</keyword>
<sequence length="707" mass="78851">MVQVAVLNSHPQVFLLTDEGPTTSWTRTLGDGRRLYQEKRGRFMKYIWRPEALAELEVDPLADDPESPWNAVRQDEIMRAEIQQDVQRLPDEVNYHEPAIQRIILDILFVYCKAYPERGGYRQGMHELLAPIVYVVEQDSLDRGSTGDGSQLDQVMLNVMDASFVEHDAYILFDHLMQHAQPFYEVTERGSSTRLATEAVMPKEQRSAIVDKSKHIHEVCLQKVDPELATHLSAIEILPQIFLIRWIRLLFSREFPFHHLLVLWDTIFAADPTLSLIDLICVAMLIRIRWQVLEADYSVCLQLLLKYPNPEPPHGPHTFIDDALYLRENMDASGGSELISKYTGKSPDNTIDPSSNPDQTPTRAGDESQQRVDVGKSSMPSFRPPQASVETILHGAAKRANRVFERSEKLGINQAVRDAMGEIRRNVQSFNEARQAQRHPRSILSDEGAAKALAAMERRNRQLAGLLNDTVTNLKTVSMSDIEEKSKSLELIEVAAAKIQFVQVYLEDSTMDVPVLDASTTELPRSQSPSSNADIEVTEPSPSSPAERDREDTSAAKATKDDAECSDTLTLPTGAVEGARQAEQPEQGGTGSDSVDAANPPTLRQIPERRPAAVPTRSTLAQSSFSWMLEPDESAPSTLSAATPRSPPSQHKKRGSSNMSRERNAFLFGQETADVEGSTQPVSDDIFGMEPISRTKMRSPATLFDES</sequence>
<dbReference type="SUPFAM" id="SSF47923">
    <property type="entry name" value="Ypt/Rab-GAP domain of gyp1p"/>
    <property type="match status" value="2"/>
</dbReference>
<dbReference type="Proteomes" id="UP000078544">
    <property type="component" value="Unassembled WGS sequence"/>
</dbReference>
<dbReference type="OrthoDB" id="27140at2759"/>
<evidence type="ECO:0000313" key="5">
    <source>
        <dbReference type="Proteomes" id="UP000078544"/>
    </source>
</evidence>
<proteinExistence type="predicted"/>
<keyword evidence="1" id="KW-0343">GTPase activation</keyword>
<dbReference type="EMBL" id="AZGY01000001">
    <property type="protein sequence ID" value="OAA32864.1"/>
    <property type="molecule type" value="Genomic_DNA"/>
</dbReference>